<dbReference type="RefSeq" id="WP_215918123.1">
    <property type="nucleotide sequence ID" value="NZ_JAHKNI010000005.1"/>
</dbReference>
<protein>
    <submittedName>
        <fullName evidence="1">Uncharacterized protein</fullName>
    </submittedName>
</protein>
<accession>A0ABS6AYT4</accession>
<name>A0ABS6AYT4_9NOCA</name>
<keyword evidence="2" id="KW-1185">Reference proteome</keyword>
<reference evidence="1 2" key="1">
    <citation type="submission" date="2021-06" db="EMBL/GenBank/DDBJ databases">
        <title>Actinomycetes sequencing.</title>
        <authorList>
            <person name="Shan Q."/>
        </authorList>
    </citation>
    <scope>NUCLEOTIDE SEQUENCE [LARGE SCALE GENOMIC DNA]</scope>
    <source>
        <strain evidence="1 2">NEAU-G5</strain>
    </source>
</reference>
<organism evidence="1 2">
    <name type="scientific">Nocardia albiluteola</name>
    <dbReference type="NCBI Taxonomy" id="2842303"/>
    <lineage>
        <taxon>Bacteria</taxon>
        <taxon>Bacillati</taxon>
        <taxon>Actinomycetota</taxon>
        <taxon>Actinomycetes</taxon>
        <taxon>Mycobacteriales</taxon>
        <taxon>Nocardiaceae</taxon>
        <taxon>Nocardia</taxon>
    </lineage>
</organism>
<sequence>MTVTTAITDIRVLAYELADRISTVTDEQWKPARHPDHPDHAIVSNPDGVTVTIAPNPDQGSFQASGSVARTDPALADYAPERGHALYSTTLDTRAPIEDLAYAVRCDVIAAIRRALTTCRAAKEHADQIDRARRALLETMSEGMNDPRSIRDDESTYVRTWTFHDARVLIDTNQIVCSESGDLPAFHIHLSGPAEYGTDAVQFAHGFLTDYHQFTRTPQR</sequence>
<evidence type="ECO:0000313" key="2">
    <source>
        <dbReference type="Proteomes" id="UP000733379"/>
    </source>
</evidence>
<dbReference type="EMBL" id="JAHKNI010000005">
    <property type="protein sequence ID" value="MBU3063212.1"/>
    <property type="molecule type" value="Genomic_DNA"/>
</dbReference>
<gene>
    <name evidence="1" type="ORF">KO481_16960</name>
</gene>
<evidence type="ECO:0000313" key="1">
    <source>
        <dbReference type="EMBL" id="MBU3063212.1"/>
    </source>
</evidence>
<dbReference type="Proteomes" id="UP000733379">
    <property type="component" value="Unassembled WGS sequence"/>
</dbReference>
<comment type="caution">
    <text evidence="1">The sequence shown here is derived from an EMBL/GenBank/DDBJ whole genome shotgun (WGS) entry which is preliminary data.</text>
</comment>
<proteinExistence type="predicted"/>